<accession>A0A9E6TVW7</accession>
<feature type="transmembrane region" description="Helical" evidence="1">
    <location>
        <begin position="119"/>
        <end position="141"/>
    </location>
</feature>
<reference evidence="2 3" key="2">
    <citation type="journal article" date="2021" name="Microorganisms">
        <title>The Ever-Expanding Pseudomonas Genus: Description of 43 New Species and Partition of the Pseudomonas putida Group.</title>
        <authorList>
            <person name="Girard L."/>
            <person name="Lood C."/>
            <person name="Hofte M."/>
            <person name="Vandamme P."/>
            <person name="Rokni-Zadeh H."/>
            <person name="van Noort V."/>
            <person name="Lavigne R."/>
            <person name="De Mot R."/>
        </authorList>
    </citation>
    <scope>NUCLEOTIDE SEQUENCE [LARGE SCALE GENOMIC DNA]</scope>
    <source>
        <strain evidence="2 3">RW9S1A</strain>
    </source>
</reference>
<keyword evidence="1" id="KW-0812">Transmembrane</keyword>
<feature type="transmembrane region" description="Helical" evidence="1">
    <location>
        <begin position="14"/>
        <end position="35"/>
    </location>
</feature>
<sequence>MWVLGKGQKPFLELLRNLSIQFIIAGFIALLSHKAGQAFDTHRGGDGWALVFVLLVLSVILVLAVIANLKPFFTAFIHDEAAGFHAYKKNLPDLPRSARYRRCALFLVRHCKLALFESVLLVLGIYLASLVGLFVAINSAANALGK</sequence>
<evidence type="ECO:0000313" key="2">
    <source>
        <dbReference type="EMBL" id="QXI36877.1"/>
    </source>
</evidence>
<protein>
    <submittedName>
        <fullName evidence="2">Uncharacterized protein</fullName>
    </submittedName>
</protein>
<keyword evidence="1" id="KW-1133">Transmembrane helix</keyword>
<organism evidence="2 3">
    <name type="scientific">Pseudomonas xantholysinigenes</name>
    <dbReference type="NCBI Taxonomy" id="2745490"/>
    <lineage>
        <taxon>Bacteria</taxon>
        <taxon>Pseudomonadati</taxon>
        <taxon>Pseudomonadota</taxon>
        <taxon>Gammaproteobacteria</taxon>
        <taxon>Pseudomonadales</taxon>
        <taxon>Pseudomonadaceae</taxon>
        <taxon>Pseudomonas</taxon>
    </lineage>
</organism>
<proteinExistence type="predicted"/>
<keyword evidence="1" id="KW-0472">Membrane</keyword>
<dbReference type="EMBL" id="CP077095">
    <property type="protein sequence ID" value="QXI36877.1"/>
    <property type="molecule type" value="Genomic_DNA"/>
</dbReference>
<gene>
    <name evidence="2" type="ORF">HU772_016155</name>
</gene>
<dbReference type="Proteomes" id="UP000633418">
    <property type="component" value="Chromosome"/>
</dbReference>
<dbReference type="KEGG" id="pxn:HU772_016155"/>
<dbReference type="RefSeq" id="WP_186660519.1">
    <property type="nucleotide sequence ID" value="NZ_CP077095.1"/>
</dbReference>
<reference evidence="2 3" key="1">
    <citation type="journal article" date="2020" name="Microorganisms">
        <title>Reliable Identification of Environmental Pseudomonas Isolates Using the rpoD Gene.</title>
        <authorList>
            <consortium name="The Broad Institute Genome Sequencing Platform"/>
            <person name="Girard L."/>
            <person name="Lood C."/>
            <person name="Rokni-Zadeh H."/>
            <person name="van Noort V."/>
            <person name="Lavigne R."/>
            <person name="De Mot R."/>
        </authorList>
    </citation>
    <scope>NUCLEOTIDE SEQUENCE [LARGE SCALE GENOMIC DNA]</scope>
    <source>
        <strain evidence="2 3">RW9S1A</strain>
    </source>
</reference>
<evidence type="ECO:0000256" key="1">
    <source>
        <dbReference type="SAM" id="Phobius"/>
    </source>
</evidence>
<feature type="transmembrane region" description="Helical" evidence="1">
    <location>
        <begin position="47"/>
        <end position="69"/>
    </location>
</feature>
<dbReference type="AlphaFoldDB" id="A0A9E6TVW7"/>
<name>A0A9E6TVW7_9PSED</name>
<keyword evidence="3" id="KW-1185">Reference proteome</keyword>
<evidence type="ECO:0000313" key="3">
    <source>
        <dbReference type="Proteomes" id="UP000633418"/>
    </source>
</evidence>